<organism evidence="1 2">
    <name type="scientific">Trichothecium roseum</name>
    <dbReference type="NCBI Taxonomy" id="47278"/>
    <lineage>
        <taxon>Eukaryota</taxon>
        <taxon>Fungi</taxon>
        <taxon>Dikarya</taxon>
        <taxon>Ascomycota</taxon>
        <taxon>Pezizomycotina</taxon>
        <taxon>Sordariomycetes</taxon>
        <taxon>Hypocreomycetidae</taxon>
        <taxon>Hypocreales</taxon>
        <taxon>Hypocreales incertae sedis</taxon>
        <taxon>Trichothecium</taxon>
    </lineage>
</organism>
<protein>
    <submittedName>
        <fullName evidence="1">Uncharacterized protein</fullName>
    </submittedName>
</protein>
<dbReference type="Proteomes" id="UP001163324">
    <property type="component" value="Chromosome 6"/>
</dbReference>
<keyword evidence="2" id="KW-1185">Reference proteome</keyword>
<proteinExistence type="predicted"/>
<reference evidence="1" key="1">
    <citation type="submission" date="2022-10" db="EMBL/GenBank/DDBJ databases">
        <title>Complete Genome of Trichothecium roseum strain YXFP-22015, a Plant Pathogen Isolated from Citrus.</title>
        <authorList>
            <person name="Wang Y."/>
            <person name="Zhu L."/>
        </authorList>
    </citation>
    <scope>NUCLEOTIDE SEQUENCE</scope>
    <source>
        <strain evidence="1">YXFP-22015</strain>
    </source>
</reference>
<dbReference type="EMBL" id="CM047945">
    <property type="protein sequence ID" value="KAI9898010.1"/>
    <property type="molecule type" value="Genomic_DNA"/>
</dbReference>
<comment type="caution">
    <text evidence="1">The sequence shown here is derived from an EMBL/GenBank/DDBJ whole genome shotgun (WGS) entry which is preliminary data.</text>
</comment>
<evidence type="ECO:0000313" key="1">
    <source>
        <dbReference type="EMBL" id="KAI9898010.1"/>
    </source>
</evidence>
<name>A0ACC0UV45_9HYPO</name>
<evidence type="ECO:0000313" key="2">
    <source>
        <dbReference type="Proteomes" id="UP001163324"/>
    </source>
</evidence>
<sequence length="675" mass="75188">MLRKRACDTCHRKKIQCDGAIPVCSHCRHQSLDCTHNRKYGRQSNKKEKKMAIRSEASSDDLLQRIEQIERALQAAQKKMAANKDGTGSPSLSGKAASLSIQNNNGEGSGSLPLNPDLSLAATPDSWSPAFPDSLRSLGLGKLHFAGHLLGGINSYNGIPFFSREGQQWIMACTGERPQFDNLNAAHHPTEPAHIPSRQRADSATNHGGETLAAHLPPKRIVTQLVVSFSEAEIYHVFPVIDVVLFHDTVDTAYETASGSATASSILSAQGCVFAFIAMASVWIKEFDGSPPIDGAFFEAHARRLVPEALYETNVENLQILLLLYMYYALHGRTDQVLLFHSLVCRMTLILGGNYHPKTTVPLDSAGDENMDRGLRTKIHLRRIFWLLYSLDKEFCLRTGQPPAMDDDYCDLYVPDVDISPGGSSSSINDVNFLIERAKALGLPIVADPILVRLKSRICRSLYSFSSQSKSDTDLLIVVRELDDELERWRETLTPAFRPLMKVVPGAVAPHRDMTHTMHRYMIQFEYLHLLSAIHRASNRCSTWSTAAKSEIQGISSSIDISVRASRSTMILLKESQNNLSAEAFWMFVFYPMTAMLNLFCNILLDPLDPMVESDLQQISEVPALLRSFRVPLERDNDTSYFDLIQDFVAELIRLSHCAANKARDKEGEYSPAAS</sequence>
<gene>
    <name evidence="1" type="ORF">N3K66_006370</name>
</gene>
<accession>A0ACC0UV45</accession>